<comment type="caution">
    <text evidence="2">The sequence shown here is derived from an EMBL/GenBank/DDBJ whole genome shotgun (WGS) entry which is preliminary data.</text>
</comment>
<dbReference type="Pfam" id="PF02645">
    <property type="entry name" value="DegV"/>
    <property type="match status" value="1"/>
</dbReference>
<dbReference type="InterPro" id="IPR043168">
    <property type="entry name" value="DegV_C"/>
</dbReference>
<dbReference type="RefSeq" id="WP_268779461.1">
    <property type="nucleotide sequence ID" value="NZ_JAPRAT010000008.1"/>
</dbReference>
<sequence length="283" mass="31513">MQIQLMTDSSADLPKELKEKLQVTIIPLFVHFGEEHFASEALTTEQFLTKLNESNVFPSSSASGPNEYYQAFKAVPDNKPIILFSVSEGVSSAYNHALMGKKMLLEEEPNRKIEIINSKSASPGLILLIDEAGKKLADGYSFEQLVPHLQGRVEKLMTLFVLKSLDNLIRGGRLDKMKGAIAKTLNIKLILHASSEGKIEVLEKVRGEKKVLRRFVEQIGEYIHSAEDKVIAMTHANARNRAEEILGNIITTYPFKETFLSETGPVISAHAGEEAIVISFFRD</sequence>
<dbReference type="InterPro" id="IPR050270">
    <property type="entry name" value="DegV_domain_contain"/>
</dbReference>
<dbReference type="PANTHER" id="PTHR33434">
    <property type="entry name" value="DEGV DOMAIN-CONTAINING PROTEIN DR_1986-RELATED"/>
    <property type="match status" value="1"/>
</dbReference>
<evidence type="ECO:0000313" key="2">
    <source>
        <dbReference type="EMBL" id="MCZ0702692.1"/>
    </source>
</evidence>
<accession>A0A9J6RBJ7</accession>
<name>A0A9J6RBJ7_9BACI</name>
<dbReference type="NCBIfam" id="TIGR00762">
    <property type="entry name" value="DegV"/>
    <property type="match status" value="1"/>
</dbReference>
<dbReference type="InterPro" id="IPR003797">
    <property type="entry name" value="DegV"/>
</dbReference>
<keyword evidence="1" id="KW-0446">Lipid-binding</keyword>
<dbReference type="Proteomes" id="UP001084197">
    <property type="component" value="Unassembled WGS sequence"/>
</dbReference>
<protein>
    <submittedName>
        <fullName evidence="2">DegV family protein</fullName>
    </submittedName>
</protein>
<dbReference type="AlphaFoldDB" id="A0A9J6RBJ7"/>
<dbReference type="SUPFAM" id="SSF82549">
    <property type="entry name" value="DAK1/DegV-like"/>
    <property type="match status" value="1"/>
</dbReference>
<organism evidence="2 3">
    <name type="scientific">Natronobacillus azotifigens</name>
    <dbReference type="NCBI Taxonomy" id="472978"/>
    <lineage>
        <taxon>Bacteria</taxon>
        <taxon>Bacillati</taxon>
        <taxon>Bacillota</taxon>
        <taxon>Bacilli</taxon>
        <taxon>Bacillales</taxon>
        <taxon>Bacillaceae</taxon>
        <taxon>Natronobacillus</taxon>
    </lineage>
</organism>
<dbReference type="GO" id="GO:0008289">
    <property type="term" value="F:lipid binding"/>
    <property type="evidence" value="ECO:0007669"/>
    <property type="project" value="UniProtKB-KW"/>
</dbReference>
<evidence type="ECO:0000313" key="3">
    <source>
        <dbReference type="Proteomes" id="UP001084197"/>
    </source>
</evidence>
<keyword evidence="3" id="KW-1185">Reference proteome</keyword>
<dbReference type="Gene3D" id="3.40.50.10170">
    <property type="match status" value="1"/>
</dbReference>
<dbReference type="PROSITE" id="PS51482">
    <property type="entry name" value="DEGV"/>
    <property type="match status" value="1"/>
</dbReference>
<reference evidence="2" key="1">
    <citation type="submission" date="2022-11" db="EMBL/GenBank/DDBJ databases">
        <title>WGS of Natronobacillus azotifigens 24KS-1, an anaerobic diazotrophic haloalkaliphile from soda-rich habitats.</title>
        <authorList>
            <person name="Sorokin D.Y."/>
            <person name="Merkel A.Y."/>
        </authorList>
    </citation>
    <scope>NUCLEOTIDE SEQUENCE</scope>
    <source>
        <strain evidence="2">24KS-1</strain>
    </source>
</reference>
<dbReference type="Gene3D" id="3.30.1180.10">
    <property type="match status" value="1"/>
</dbReference>
<evidence type="ECO:0000256" key="1">
    <source>
        <dbReference type="ARBA" id="ARBA00023121"/>
    </source>
</evidence>
<dbReference type="EMBL" id="JAPRAT010000008">
    <property type="protein sequence ID" value="MCZ0702692.1"/>
    <property type="molecule type" value="Genomic_DNA"/>
</dbReference>
<dbReference type="PANTHER" id="PTHR33434:SF2">
    <property type="entry name" value="FATTY ACID-BINDING PROTEIN TM_1468"/>
    <property type="match status" value="1"/>
</dbReference>
<proteinExistence type="predicted"/>
<gene>
    <name evidence="2" type="ORF">OWO01_05675</name>
</gene>